<dbReference type="Proteomes" id="UP000234479">
    <property type="component" value="Unassembled WGS sequence"/>
</dbReference>
<keyword evidence="4" id="KW-1185">Reference proteome</keyword>
<organism evidence="3 4">
    <name type="scientific">Caulobacter zeae</name>
    <dbReference type="NCBI Taxonomy" id="2055137"/>
    <lineage>
        <taxon>Bacteria</taxon>
        <taxon>Pseudomonadati</taxon>
        <taxon>Pseudomonadota</taxon>
        <taxon>Alphaproteobacteria</taxon>
        <taxon>Caulobacterales</taxon>
        <taxon>Caulobacteraceae</taxon>
        <taxon>Caulobacter</taxon>
    </lineage>
</organism>
<dbReference type="OrthoDB" id="5856431at2"/>
<feature type="compositionally biased region" description="Gly residues" evidence="1">
    <location>
        <begin position="83"/>
        <end position="92"/>
    </location>
</feature>
<dbReference type="AlphaFoldDB" id="A0A2N5DQV0"/>
<proteinExistence type="predicted"/>
<evidence type="ECO:0000313" key="4">
    <source>
        <dbReference type="Proteomes" id="UP000234479"/>
    </source>
</evidence>
<accession>A0A2N5DQV0</accession>
<gene>
    <name evidence="3" type="ORF">SGCZBJ_02980</name>
</gene>
<name>A0A2N5DQV0_9CAUL</name>
<evidence type="ECO:0000256" key="2">
    <source>
        <dbReference type="SAM" id="SignalP"/>
    </source>
</evidence>
<keyword evidence="2" id="KW-0732">Signal</keyword>
<evidence type="ECO:0000256" key="1">
    <source>
        <dbReference type="SAM" id="MobiDB-lite"/>
    </source>
</evidence>
<dbReference type="EMBL" id="PJRS01000009">
    <property type="protein sequence ID" value="PLR28426.1"/>
    <property type="molecule type" value="Genomic_DNA"/>
</dbReference>
<dbReference type="RefSeq" id="WP_101716543.1">
    <property type="nucleotide sequence ID" value="NZ_PJRS01000009.1"/>
</dbReference>
<comment type="caution">
    <text evidence="3">The sequence shown here is derived from an EMBL/GenBank/DDBJ whole genome shotgun (WGS) entry which is preliminary data.</text>
</comment>
<sequence length="256" mass="25871">MSLAVLLAVGLGLSACAHNDVLVFGTDTKLGLDVETGAAQGASPSVTIGYKRQEAVWMPLFVNGEDSRYAPAAQRQPVQGQGANVGGGGETGNGAANPALTPDPEMKYQSVQGDRRDAYSVFASLGADIKGDAPKGQGSMGLAQFFATGGAAINITQNKALVTALKIESAEGAEQQSAAVAAAAGDPAIIAAAGVTRTEAGKAADCVSKRGTNDIAAKVNAAHPGDPDIADLNAENARQLLTNNSRLRARVLAVCN</sequence>
<feature type="signal peptide" evidence="2">
    <location>
        <begin position="1"/>
        <end position="17"/>
    </location>
</feature>
<evidence type="ECO:0000313" key="3">
    <source>
        <dbReference type="EMBL" id="PLR28426.1"/>
    </source>
</evidence>
<feature type="region of interest" description="Disordered" evidence="1">
    <location>
        <begin position="72"/>
        <end position="102"/>
    </location>
</feature>
<feature type="chain" id="PRO_5014769101" evidence="2">
    <location>
        <begin position="18"/>
        <end position="256"/>
    </location>
</feature>
<protein>
    <submittedName>
        <fullName evidence="3">Uncharacterized protein</fullName>
    </submittedName>
</protein>
<reference evidence="3 4" key="1">
    <citation type="submission" date="2017-12" db="EMBL/GenBank/DDBJ databases">
        <title>The genome sequence of Caulobacter sp. 410.</title>
        <authorList>
            <person name="Gao J."/>
            <person name="Mao X."/>
            <person name="Sun J."/>
        </authorList>
    </citation>
    <scope>NUCLEOTIDE SEQUENCE [LARGE SCALE GENOMIC DNA]</scope>
    <source>
        <strain evidence="3 4">410</strain>
    </source>
</reference>